<evidence type="ECO:0000313" key="1">
    <source>
        <dbReference type="EMBL" id="MBC6466713.1"/>
    </source>
</evidence>
<proteinExistence type="predicted"/>
<sequence length="87" mass="9780">MNIPYELHLLRRRFPTVTLWFGHTTRHFWALVDDRLIEATTPQELANAINDTRIRQSPALGAAGSKVADARRTALAQTQGAWVDVAL</sequence>
<dbReference type="EMBL" id="JABVEC010000009">
    <property type="protein sequence ID" value="MBC6466713.1"/>
    <property type="molecule type" value="Genomic_DNA"/>
</dbReference>
<accession>A0ABR7LPW7</accession>
<evidence type="ECO:0000313" key="2">
    <source>
        <dbReference type="Proteomes" id="UP000805614"/>
    </source>
</evidence>
<gene>
    <name evidence="1" type="ORF">HKK74_14540</name>
</gene>
<reference evidence="1 2" key="1">
    <citation type="submission" date="2020-06" db="EMBL/GenBank/DDBJ databases">
        <title>Actinomadura xiongansis sp. nov., isolated from soil of Baiyangdian.</title>
        <authorList>
            <person name="Zhang X."/>
        </authorList>
    </citation>
    <scope>NUCLEOTIDE SEQUENCE [LARGE SCALE GENOMIC DNA]</scope>
    <source>
        <strain evidence="1 2">HBUM206468</strain>
    </source>
</reference>
<dbReference type="Proteomes" id="UP000805614">
    <property type="component" value="Unassembled WGS sequence"/>
</dbReference>
<name>A0ABR7LPW7_9ACTN</name>
<dbReference type="RefSeq" id="WP_187243723.1">
    <property type="nucleotide sequence ID" value="NZ_BAAAOK010000013.1"/>
</dbReference>
<keyword evidence="2" id="KW-1185">Reference proteome</keyword>
<organism evidence="1 2">
    <name type="scientific">Actinomadura alba</name>
    <dbReference type="NCBI Taxonomy" id="406431"/>
    <lineage>
        <taxon>Bacteria</taxon>
        <taxon>Bacillati</taxon>
        <taxon>Actinomycetota</taxon>
        <taxon>Actinomycetes</taxon>
        <taxon>Streptosporangiales</taxon>
        <taxon>Thermomonosporaceae</taxon>
        <taxon>Actinomadura</taxon>
    </lineage>
</organism>
<protein>
    <submittedName>
        <fullName evidence="1">Uncharacterized protein</fullName>
    </submittedName>
</protein>
<comment type="caution">
    <text evidence="1">The sequence shown here is derived from an EMBL/GenBank/DDBJ whole genome shotgun (WGS) entry which is preliminary data.</text>
</comment>